<organism evidence="4 5">
    <name type="scientific">candidate division MSBL1 archaeon SCGC-AAA382M17</name>
    <dbReference type="NCBI Taxonomy" id="1698284"/>
    <lineage>
        <taxon>Archaea</taxon>
        <taxon>Methanobacteriati</taxon>
        <taxon>Methanobacteriota</taxon>
        <taxon>candidate division MSBL1</taxon>
    </lineage>
</organism>
<protein>
    <recommendedName>
        <fullName evidence="3">Thil AANH domain-containing protein</fullName>
    </recommendedName>
</protein>
<sequence length="224" mass="25127">MKEKVLGLFSGGIDSPVACMLASREFEVIPLHFCLYPMASKESSIKALTVLDELKEKIGFKRAIIFPWAGFLEEVRKKVKNSHICVACRRGMLEIASRICNQNDIQGIVTGESLGQKASQTIENISAISSSIEVPILRPVLAMNKDEIIRLSKELSIWRADHSGCCLVTPQRPRTKASSQEVEREMKKIDLDGLMDEAGELTLDVGDFDWDFEDYLFKLAGRFE</sequence>
<keyword evidence="2" id="KW-0067">ATP-binding</keyword>
<dbReference type="PANTHER" id="PTHR43209">
    <property type="entry name" value="TRNA SULFURTRANSFERASE"/>
    <property type="match status" value="1"/>
</dbReference>
<dbReference type="SUPFAM" id="SSF52402">
    <property type="entry name" value="Adenine nucleotide alpha hydrolases-like"/>
    <property type="match status" value="1"/>
</dbReference>
<proteinExistence type="predicted"/>
<dbReference type="Gene3D" id="3.40.50.620">
    <property type="entry name" value="HUPs"/>
    <property type="match status" value="1"/>
</dbReference>
<dbReference type="EMBL" id="LHYI01000053">
    <property type="protein sequence ID" value="KXB07808.1"/>
    <property type="molecule type" value="Genomic_DNA"/>
</dbReference>
<dbReference type="InterPro" id="IPR020536">
    <property type="entry name" value="ThiI_AANH"/>
</dbReference>
<name>A0ABR5TJ36_9EURY</name>
<dbReference type="Pfam" id="PF02568">
    <property type="entry name" value="ThiI"/>
    <property type="match status" value="1"/>
</dbReference>
<dbReference type="Proteomes" id="UP000070633">
    <property type="component" value="Unassembled WGS sequence"/>
</dbReference>
<feature type="domain" description="Thil AANH" evidence="3">
    <location>
        <begin position="2"/>
        <end position="191"/>
    </location>
</feature>
<keyword evidence="1" id="KW-0547">Nucleotide-binding</keyword>
<evidence type="ECO:0000313" key="5">
    <source>
        <dbReference type="Proteomes" id="UP000070633"/>
    </source>
</evidence>
<evidence type="ECO:0000256" key="1">
    <source>
        <dbReference type="ARBA" id="ARBA00022741"/>
    </source>
</evidence>
<reference evidence="4 5" key="1">
    <citation type="journal article" date="2016" name="Sci. Rep.">
        <title>Metabolic traits of an uncultured archaeal lineage -MSBL1- from brine pools of the Red Sea.</title>
        <authorList>
            <person name="Mwirichia R."/>
            <person name="Alam I."/>
            <person name="Rashid M."/>
            <person name="Vinu M."/>
            <person name="Ba-Alawi W."/>
            <person name="Anthony Kamau A."/>
            <person name="Kamanda Ngugi D."/>
            <person name="Goker M."/>
            <person name="Klenk H.P."/>
            <person name="Bajic V."/>
            <person name="Stingl U."/>
        </authorList>
    </citation>
    <scope>NUCLEOTIDE SEQUENCE [LARGE SCALE GENOMIC DNA]</scope>
    <source>
        <strain evidence="4">SCGC-AAA382M17</strain>
    </source>
</reference>
<dbReference type="InterPro" id="IPR014729">
    <property type="entry name" value="Rossmann-like_a/b/a_fold"/>
</dbReference>
<comment type="caution">
    <text evidence="4">The sequence shown here is derived from an EMBL/GenBank/DDBJ whole genome shotgun (WGS) entry which is preliminary data.</text>
</comment>
<gene>
    <name evidence="4" type="ORF">AKJ55_01905</name>
</gene>
<evidence type="ECO:0000259" key="3">
    <source>
        <dbReference type="Pfam" id="PF02568"/>
    </source>
</evidence>
<keyword evidence="5" id="KW-1185">Reference proteome</keyword>
<accession>A0ABR5TJ36</accession>
<evidence type="ECO:0000256" key="2">
    <source>
        <dbReference type="ARBA" id="ARBA00022840"/>
    </source>
</evidence>
<dbReference type="InterPro" id="IPR050102">
    <property type="entry name" value="tRNA_sulfurtransferase_ThiI"/>
</dbReference>
<evidence type="ECO:0000313" key="4">
    <source>
        <dbReference type="EMBL" id="KXB07808.1"/>
    </source>
</evidence>
<dbReference type="PANTHER" id="PTHR43209:SF1">
    <property type="entry name" value="TRNA SULFURTRANSFERASE"/>
    <property type="match status" value="1"/>
</dbReference>